<evidence type="ECO:0000313" key="4">
    <source>
        <dbReference type="Proteomes" id="UP001627154"/>
    </source>
</evidence>
<reference evidence="3 4" key="1">
    <citation type="journal article" date="2024" name="bioRxiv">
        <title>A reference genome for Trichogramma kaykai: A tiny desert-dwelling parasitoid wasp with competing sex-ratio distorters.</title>
        <authorList>
            <person name="Culotta J."/>
            <person name="Lindsey A.R."/>
        </authorList>
    </citation>
    <scope>NUCLEOTIDE SEQUENCE [LARGE SCALE GENOMIC DNA]</scope>
    <source>
        <strain evidence="3 4">KSX58</strain>
    </source>
</reference>
<proteinExistence type="predicted"/>
<dbReference type="EMBL" id="JBJJXI010000148">
    <property type="protein sequence ID" value="KAL3386196.1"/>
    <property type="molecule type" value="Genomic_DNA"/>
</dbReference>
<protein>
    <submittedName>
        <fullName evidence="3">Uncharacterized protein</fullName>
    </submittedName>
</protein>
<sequence length="368" mass="40892">MEREMEYTRQRNLSNASEERTMFVIDDTSQGGQEASPAPSHHYQNHHHHQQQQPQTLQSSRLCEPPDLSLAPPPRNLQQQQQPSSSSSGIGHYHQQEAATEEYYHQQHVVQQPLQQKRRRNSAIQCDAFSIANSGSAGGGGGGGGGAGGGRPRRQRRPSEFVDTYRRYSTSSGRPRANSVARPTPLGDGRRSSTCKRPSTGSVKSGQQQQQQQQKQQANRSRRASNAAAAAGATISTHRRDSVRPTRSPSSGQLLTPASLEALQTLHGQSQKKKHSRQEDLLDDLEKNHAQEEDERSPRQRRIASILLGTFLFILAASVLAVVVTLTHSSFHQPPIGSRELQEHRANVIVSLFSSRYDEMYYFPPSTR</sequence>
<gene>
    <name evidence="3" type="ORF">TKK_018393</name>
</gene>
<dbReference type="Proteomes" id="UP001627154">
    <property type="component" value="Unassembled WGS sequence"/>
</dbReference>
<feature type="transmembrane region" description="Helical" evidence="2">
    <location>
        <begin position="306"/>
        <end position="326"/>
    </location>
</feature>
<keyword evidence="2" id="KW-0812">Transmembrane</keyword>
<evidence type="ECO:0000256" key="1">
    <source>
        <dbReference type="SAM" id="MobiDB-lite"/>
    </source>
</evidence>
<feature type="region of interest" description="Disordered" evidence="1">
    <location>
        <begin position="1"/>
        <end position="95"/>
    </location>
</feature>
<name>A0ABD2VZL6_9HYME</name>
<feature type="region of interest" description="Disordered" evidence="1">
    <location>
        <begin position="131"/>
        <end position="255"/>
    </location>
</feature>
<keyword evidence="4" id="KW-1185">Reference proteome</keyword>
<accession>A0ABD2VZL6</accession>
<feature type="compositionally biased region" description="Polar residues" evidence="1">
    <location>
        <begin position="245"/>
        <end position="255"/>
    </location>
</feature>
<comment type="caution">
    <text evidence="3">The sequence shown here is derived from an EMBL/GenBank/DDBJ whole genome shotgun (WGS) entry which is preliminary data.</text>
</comment>
<evidence type="ECO:0000256" key="2">
    <source>
        <dbReference type="SAM" id="Phobius"/>
    </source>
</evidence>
<feature type="compositionally biased region" description="Gly residues" evidence="1">
    <location>
        <begin position="136"/>
        <end position="150"/>
    </location>
</feature>
<feature type="compositionally biased region" description="Polar residues" evidence="1">
    <location>
        <begin position="195"/>
        <end position="206"/>
    </location>
</feature>
<dbReference type="AlphaFoldDB" id="A0ABD2VZL6"/>
<keyword evidence="2" id="KW-1133">Transmembrane helix</keyword>
<feature type="compositionally biased region" description="Low complexity" evidence="1">
    <location>
        <begin position="207"/>
        <end position="231"/>
    </location>
</feature>
<evidence type="ECO:0000313" key="3">
    <source>
        <dbReference type="EMBL" id="KAL3386196.1"/>
    </source>
</evidence>
<keyword evidence="2" id="KW-0472">Membrane</keyword>
<organism evidence="3 4">
    <name type="scientific">Trichogramma kaykai</name>
    <dbReference type="NCBI Taxonomy" id="54128"/>
    <lineage>
        <taxon>Eukaryota</taxon>
        <taxon>Metazoa</taxon>
        <taxon>Ecdysozoa</taxon>
        <taxon>Arthropoda</taxon>
        <taxon>Hexapoda</taxon>
        <taxon>Insecta</taxon>
        <taxon>Pterygota</taxon>
        <taxon>Neoptera</taxon>
        <taxon>Endopterygota</taxon>
        <taxon>Hymenoptera</taxon>
        <taxon>Apocrita</taxon>
        <taxon>Proctotrupomorpha</taxon>
        <taxon>Chalcidoidea</taxon>
        <taxon>Trichogrammatidae</taxon>
        <taxon>Trichogramma</taxon>
    </lineage>
</organism>
<feature type="compositionally biased region" description="Low complexity" evidence="1">
    <location>
        <begin position="78"/>
        <end position="88"/>
    </location>
</feature>
<feature type="compositionally biased region" description="Basic and acidic residues" evidence="1">
    <location>
        <begin position="157"/>
        <end position="166"/>
    </location>
</feature>